<dbReference type="SUPFAM" id="SSF51126">
    <property type="entry name" value="Pectin lyase-like"/>
    <property type="match status" value="1"/>
</dbReference>
<dbReference type="InterPro" id="IPR039448">
    <property type="entry name" value="Beta_helix"/>
</dbReference>
<dbReference type="Gene3D" id="2.160.20.10">
    <property type="entry name" value="Single-stranded right-handed beta-helix, Pectin lyase-like"/>
    <property type="match status" value="1"/>
</dbReference>
<sequence>MTIASGDLIQINGRFTTAGTTEVVSSNDGYTVNGTKQFKDDNATFQTNNVAVGDILWIMEDNFEGFYVIASVDSQTQITVTAAGNFTSTTVLNYEIWTSIIFKGRIVDRNFEKVKTVLCESEAEEIDKQIETDFYCGRLGGLVQELLDHECAFINHSFTQTSPYNYRAPHNFRNEADGTYAGDSYWNNLYKTGTATIEVLASLSGHKKVMELDSGTGAAQFSTSLWNKLYDTMEFYIRFAQNNKKWQLQLDDDQITFYPGVRLKWDTDGNLKYLTGDFATPVWNTIEAYSANIWYKLKIKYDITNEDGIGDDTHDWHFWIDDVSKDGGSGYAFWHTAYLENRTMKNFYFASAATAAGIAYFDAFGSVYDNNYILGVNADVEYNELIYTTEFLKYPMTEKTMRLYFNSYADKHLKVWYITPTYEILFNDGDVDSGIDLNASSNYKNAEGKKQVKAIDKVHLKGGIVDGVRIFSTYGAGDVIAKDTYAHILDQSDLDDMAQQVFSRQSAGILNVALDYQELSYGYIQIGEEMTIVGNTIRFRRSDEYIATVNTQFKLRGERLQLGENAVIIYSELYLDDVLLFQRSEQADTQKATEENSQLISEVGIGTTVVGGVSGGGADNTITNIGAAGVGVYKQKVGIQFQLKNINAGSNKITITDDTTNDEVDIDLDISQILEDTPSDAQVLKAPTSNWAFDHQASPTNIKHLTDLQLAALHAKYTNAEAVAAVAAGDDYLKLVGDTMGGAINMGTYNITNVNIISTRSIDSYDKLRVWNSNLYTIGMRSAMSYGGLNSYAMTFTMNNDAARGFVWRDSDDAQNDGAMSLTTGGILTVKESITIGTGAITSDDGNLLFTFGRGAIGSPITTFAAFAHRYNMNSTDYGFMQASDGRTYINAMTGKTISFSINAVDKMNMNVSALTMSLPIAMGTNKITGLAAPTANGDALRYENISNLDYDPLLWTQTNVAASKRAIKDALVPLTGALIYSGTWTPGTDPYPEPQTSGTVGSTAGTSVFTDATKNFTALGVEVGDILNIREGVDLGFYIIDIVGTTTVTCTGDTFGTVSNLEYQIFRSVSGEYWICDADGNYDTIAYEVSDWLVWNETEIEWNRLRNKYGDNVISVAPGDSIQNAINEIASIGGGTVFLLAGTHNDSTDTFPITINNTNNPYSSPIVIRGAGESTIIDPNSYVQVFDIDKTDICILQNFNIDITDYTGNVKGAIDINEIGAHKVVCNNLHIYGDGTNGVGVWSQSAGVEILSCIFTSISVGVTLQGNYSIVSHNQGYGLASCLVAYSGVGNIVSTNIAFNCGLGIISNGATYYVLDGNVIYNPGVYGIKIINASSYGAISNNVIHSAGNDGIEITGSSLRNNLNGNVIVNGSAYGINIEAGSNYNSIGPNIIYNNASGDINNNGTGTIDYDSLHAIGTANAKWKPLSAGPSNPPSAAQSDGYNISNTGATNFFINWYIPLSPTLGALKLYIKSVELGLQDATGTDYVDIIYLFNMTTHAVRNTLMSNGANLIAAGTYTYVSGAPYDMSASKTMWLFMGCAVNNAQRLDISVVRVEYYYDT</sequence>
<reference evidence="2" key="1">
    <citation type="journal article" date="2015" name="Nature">
        <title>Complex archaea that bridge the gap between prokaryotes and eukaryotes.</title>
        <authorList>
            <person name="Spang A."/>
            <person name="Saw J.H."/>
            <person name="Jorgensen S.L."/>
            <person name="Zaremba-Niedzwiedzka K."/>
            <person name="Martijn J."/>
            <person name="Lind A.E."/>
            <person name="van Eijk R."/>
            <person name="Schleper C."/>
            <person name="Guy L."/>
            <person name="Ettema T.J."/>
        </authorList>
    </citation>
    <scope>NUCLEOTIDE SEQUENCE</scope>
</reference>
<evidence type="ECO:0000313" key="2">
    <source>
        <dbReference type="EMBL" id="KKN76294.1"/>
    </source>
</evidence>
<organism evidence="2">
    <name type="scientific">marine sediment metagenome</name>
    <dbReference type="NCBI Taxonomy" id="412755"/>
    <lineage>
        <taxon>unclassified sequences</taxon>
        <taxon>metagenomes</taxon>
        <taxon>ecological metagenomes</taxon>
    </lineage>
</organism>
<gene>
    <name evidence="2" type="ORF">LCGC14_0371460</name>
</gene>
<protein>
    <recommendedName>
        <fullName evidence="1">Right handed beta helix domain-containing protein</fullName>
    </recommendedName>
</protein>
<feature type="domain" description="Right handed beta helix" evidence="1">
    <location>
        <begin position="1238"/>
        <end position="1391"/>
    </location>
</feature>
<dbReference type="InterPro" id="IPR006626">
    <property type="entry name" value="PbH1"/>
</dbReference>
<comment type="caution">
    <text evidence="2">The sequence shown here is derived from an EMBL/GenBank/DDBJ whole genome shotgun (WGS) entry which is preliminary data.</text>
</comment>
<accession>A0A0F9TAW6</accession>
<dbReference type="EMBL" id="LAZR01000297">
    <property type="protein sequence ID" value="KKN76294.1"/>
    <property type="molecule type" value="Genomic_DNA"/>
</dbReference>
<dbReference type="InterPro" id="IPR012334">
    <property type="entry name" value="Pectin_lyas_fold"/>
</dbReference>
<name>A0A0F9TAW6_9ZZZZ</name>
<evidence type="ECO:0000259" key="1">
    <source>
        <dbReference type="Pfam" id="PF13229"/>
    </source>
</evidence>
<proteinExistence type="predicted"/>
<dbReference type="SMART" id="SM00710">
    <property type="entry name" value="PbH1"/>
    <property type="match status" value="5"/>
</dbReference>
<dbReference type="InterPro" id="IPR011050">
    <property type="entry name" value="Pectin_lyase_fold/virulence"/>
</dbReference>
<dbReference type="Pfam" id="PF13229">
    <property type="entry name" value="Beta_helix"/>
    <property type="match status" value="1"/>
</dbReference>